<comment type="caution">
    <text evidence="10">The sequence shown here is derived from an EMBL/GenBank/DDBJ whole genome shotgun (WGS) entry which is preliminary data.</text>
</comment>
<name>A0AAV2BJM9_9ARAC</name>
<feature type="domain" description="FAD dependent oxidoreductase" evidence="9">
    <location>
        <begin position="7"/>
        <end position="406"/>
    </location>
</feature>
<evidence type="ECO:0000313" key="10">
    <source>
        <dbReference type="EMBL" id="CAL1295875.1"/>
    </source>
</evidence>
<accession>A0AAV2BJM9</accession>
<dbReference type="Proteomes" id="UP001497382">
    <property type="component" value="Unassembled WGS sequence"/>
</dbReference>
<proteinExistence type="inferred from homology"/>
<dbReference type="PANTHER" id="PTHR43104:SF2">
    <property type="entry name" value="L-2-HYDROXYGLUTARATE DEHYDROGENASE, MITOCHONDRIAL"/>
    <property type="match status" value="1"/>
</dbReference>
<keyword evidence="11" id="KW-1185">Reference proteome</keyword>
<sequence>MQRFAYDVIVIGGGIIGTSTARELLKRNPALRLALVEKEGSIGFHQSGHNSGVIHSGIYYTPGSLKAKLCVEGLELAYKYCDEKNIPYKKCGKLIVAVKENELERLDALYKRAIENGVRDISLINREEILKMEPNISGLKAIWSPNTGIVDWGQVTKSFAEDCKERGADIYLDFPVTGFQTISESSRGSIVVNGKTTFQSMLCKYVVTCGGLHSDKLAMLTGCSPLPKIIPFRGDYLVLKPEKTHMVKTNIYPVPYPNLPFLGVHITPRIDGSVWLGPNAILATHQEGYQGTGVKIREVLGYIEYSGLQKLAQKHLGYGLREIYRGISISAQVQALRQYMPSLTIAWVERGPSGVRAQALDADGNLVDDFIFDSGVGEFKGKILHVRNAPSPAATSSLAIARMIVDKLKEQFNIKEL</sequence>
<dbReference type="SUPFAM" id="SSF51905">
    <property type="entry name" value="FAD/NAD(P)-binding domain"/>
    <property type="match status" value="1"/>
</dbReference>
<dbReference type="EC" id="1.1.99.2" evidence="7"/>
<evidence type="ECO:0000256" key="7">
    <source>
        <dbReference type="ARBA" id="ARBA00038878"/>
    </source>
</evidence>
<dbReference type="PANTHER" id="PTHR43104">
    <property type="entry name" value="L-2-HYDROXYGLUTARATE DEHYDROGENASE, MITOCHONDRIAL"/>
    <property type="match status" value="1"/>
</dbReference>
<evidence type="ECO:0000256" key="2">
    <source>
        <dbReference type="ARBA" id="ARBA00022630"/>
    </source>
</evidence>
<reference evidence="10 11" key="1">
    <citation type="submission" date="2024-04" db="EMBL/GenBank/DDBJ databases">
        <authorList>
            <person name="Rising A."/>
            <person name="Reimegard J."/>
            <person name="Sonavane S."/>
            <person name="Akerstrom W."/>
            <person name="Nylinder S."/>
            <person name="Hedman E."/>
            <person name="Kallberg Y."/>
        </authorList>
    </citation>
    <scope>NUCLEOTIDE SEQUENCE [LARGE SCALE GENOMIC DNA]</scope>
</reference>
<evidence type="ECO:0000256" key="3">
    <source>
        <dbReference type="ARBA" id="ARBA00022827"/>
    </source>
</evidence>
<dbReference type="AlphaFoldDB" id="A0AAV2BJM9"/>
<evidence type="ECO:0000256" key="5">
    <source>
        <dbReference type="ARBA" id="ARBA00036066"/>
    </source>
</evidence>
<evidence type="ECO:0000256" key="6">
    <source>
        <dbReference type="ARBA" id="ARBA00037941"/>
    </source>
</evidence>
<comment type="catalytic activity">
    <reaction evidence="5">
        <text>(S)-2-hydroxyglutarate + A = 2-oxoglutarate + AH2</text>
        <dbReference type="Rhea" id="RHEA:21252"/>
        <dbReference type="ChEBI" id="CHEBI:13193"/>
        <dbReference type="ChEBI" id="CHEBI:16782"/>
        <dbReference type="ChEBI" id="CHEBI:16810"/>
        <dbReference type="ChEBI" id="CHEBI:17499"/>
        <dbReference type="EC" id="1.1.99.2"/>
    </reaction>
</comment>
<evidence type="ECO:0000256" key="4">
    <source>
        <dbReference type="ARBA" id="ARBA00023002"/>
    </source>
</evidence>
<evidence type="ECO:0000313" key="11">
    <source>
        <dbReference type="Proteomes" id="UP001497382"/>
    </source>
</evidence>
<dbReference type="GO" id="GO:0047545">
    <property type="term" value="F:(S)-2-hydroxyglutarate dehydrogenase activity"/>
    <property type="evidence" value="ECO:0007669"/>
    <property type="project" value="UniProtKB-EC"/>
</dbReference>
<dbReference type="EMBL" id="CAXIEN010000382">
    <property type="protein sequence ID" value="CAL1295875.1"/>
    <property type="molecule type" value="Genomic_DNA"/>
</dbReference>
<dbReference type="InterPro" id="IPR006076">
    <property type="entry name" value="FAD-dep_OxRdtase"/>
</dbReference>
<keyword evidence="2" id="KW-0285">Flavoprotein</keyword>
<comment type="similarity">
    <text evidence="6">Belongs to the L2HGDH family.</text>
</comment>
<dbReference type="Gene3D" id="3.50.50.60">
    <property type="entry name" value="FAD/NAD(P)-binding domain"/>
    <property type="match status" value="1"/>
</dbReference>
<dbReference type="Gene3D" id="3.30.9.10">
    <property type="entry name" value="D-Amino Acid Oxidase, subunit A, domain 2"/>
    <property type="match status" value="1"/>
</dbReference>
<dbReference type="InterPro" id="IPR036188">
    <property type="entry name" value="FAD/NAD-bd_sf"/>
</dbReference>
<evidence type="ECO:0000259" key="9">
    <source>
        <dbReference type="Pfam" id="PF01266"/>
    </source>
</evidence>
<evidence type="ECO:0000256" key="1">
    <source>
        <dbReference type="ARBA" id="ARBA00001974"/>
    </source>
</evidence>
<gene>
    <name evidence="10" type="ORF">LARSCL_LOCUS19528</name>
</gene>
<comment type="cofactor">
    <cofactor evidence="1">
        <name>FAD</name>
        <dbReference type="ChEBI" id="CHEBI:57692"/>
    </cofactor>
</comment>
<protein>
    <recommendedName>
        <fullName evidence="8">L-2-hydroxyglutarate dehydrogenase, mitochondrial</fullName>
        <ecNumber evidence="7">1.1.99.2</ecNumber>
    </recommendedName>
</protein>
<evidence type="ECO:0000256" key="8">
    <source>
        <dbReference type="ARBA" id="ARBA00041137"/>
    </source>
</evidence>
<keyword evidence="3" id="KW-0274">FAD</keyword>
<dbReference type="Pfam" id="PF01266">
    <property type="entry name" value="DAO"/>
    <property type="match status" value="1"/>
</dbReference>
<keyword evidence="4" id="KW-0560">Oxidoreductase</keyword>
<organism evidence="10 11">
    <name type="scientific">Larinioides sclopetarius</name>
    <dbReference type="NCBI Taxonomy" id="280406"/>
    <lineage>
        <taxon>Eukaryota</taxon>
        <taxon>Metazoa</taxon>
        <taxon>Ecdysozoa</taxon>
        <taxon>Arthropoda</taxon>
        <taxon>Chelicerata</taxon>
        <taxon>Arachnida</taxon>
        <taxon>Araneae</taxon>
        <taxon>Araneomorphae</taxon>
        <taxon>Entelegynae</taxon>
        <taxon>Araneoidea</taxon>
        <taxon>Araneidae</taxon>
        <taxon>Larinioides</taxon>
    </lineage>
</organism>
<dbReference type="NCBIfam" id="NF008726">
    <property type="entry name" value="PRK11728.1"/>
    <property type="match status" value="1"/>
</dbReference>